<reference evidence="3 4" key="1">
    <citation type="journal article" date="2024" name="bioRxiv">
        <title>A reference genome for Trichogramma kaykai: A tiny desert-dwelling parasitoid wasp with competing sex-ratio distorters.</title>
        <authorList>
            <person name="Culotta J."/>
            <person name="Lindsey A.R."/>
        </authorList>
    </citation>
    <scope>NUCLEOTIDE SEQUENCE [LARGE SCALE GENOMIC DNA]</scope>
    <source>
        <strain evidence="3 4">KSX58</strain>
    </source>
</reference>
<feature type="compositionally biased region" description="Polar residues" evidence="2">
    <location>
        <begin position="282"/>
        <end position="301"/>
    </location>
</feature>
<feature type="compositionally biased region" description="Basic and acidic residues" evidence="2">
    <location>
        <begin position="117"/>
        <end position="131"/>
    </location>
</feature>
<feature type="region of interest" description="Disordered" evidence="2">
    <location>
        <begin position="103"/>
        <end position="133"/>
    </location>
</feature>
<keyword evidence="1" id="KW-0175">Coiled coil</keyword>
<feature type="compositionally biased region" description="Low complexity" evidence="2">
    <location>
        <begin position="262"/>
        <end position="275"/>
    </location>
</feature>
<feature type="region of interest" description="Disordered" evidence="2">
    <location>
        <begin position="238"/>
        <end position="301"/>
    </location>
</feature>
<feature type="compositionally biased region" description="Polar residues" evidence="2">
    <location>
        <begin position="106"/>
        <end position="115"/>
    </location>
</feature>
<evidence type="ECO:0000313" key="3">
    <source>
        <dbReference type="EMBL" id="KAL3388731.1"/>
    </source>
</evidence>
<protein>
    <recommendedName>
        <fullName evidence="5">BEN domain-containing protein</fullName>
    </recommendedName>
</protein>
<evidence type="ECO:0008006" key="5">
    <source>
        <dbReference type="Google" id="ProtNLM"/>
    </source>
</evidence>
<sequence length="505" mass="59018">MIEWALIRFKAETKYFKYVIKNIKQKTKIDGRYILVNFKPRNDADFNKHKWYYAKYECNNVTCEDAVIDGNHHHYHRAQIFSLAESEKNLIEKVKAKRISKPNIMHLTTSTSPSETEGDRGSDAEQKERTDTFSSVFFHKKVPPLRWDDTSDEEELSESENRKIDAIVDEDLLSPAVANTSSPQNFNDSDEEETNELRTQFLNNRAPLNIPLTFCNNDEHQSVAIEIDKSLQSTLEKKFPIQEETNSSDSDDQTNRERKNSNENNSESSLSLLAALEKDKAPSQQDTDGNNQDDSQIQSRKSSIENAKVIATNEVPRHVQAPENISIKKKYLITTDDWDMNEGGKRNQVFGDKIYLGMDVYVNEEVWQVLKLQTRPFIFMRDAAEVLWTPIKLMNRTFDLESCTTKINPHSPRKTIEKKKLQLLKKIMQEYGREKRMSSKDIAKITNEVNSKLSQKIQDLRKHFRSKKKEINDHSDWLLTEPVIKEFHRRIEEKRKRKEKKNKEN</sequence>
<dbReference type="InterPro" id="IPR040391">
    <property type="entry name" value="BEND5"/>
</dbReference>
<dbReference type="PANTHER" id="PTHR14628">
    <property type="entry name" value="BEN DOMAIN-CONTAINING PROTEIN 5"/>
    <property type="match status" value="1"/>
</dbReference>
<evidence type="ECO:0000313" key="4">
    <source>
        <dbReference type="Proteomes" id="UP001627154"/>
    </source>
</evidence>
<gene>
    <name evidence="3" type="ORF">TKK_016160</name>
</gene>
<comment type="caution">
    <text evidence="3">The sequence shown here is derived from an EMBL/GenBank/DDBJ whole genome shotgun (WGS) entry which is preliminary data.</text>
</comment>
<proteinExistence type="predicted"/>
<dbReference type="PANTHER" id="PTHR14628:SF1">
    <property type="entry name" value="BEN DOMAIN-CONTAINING PROTEIN 5"/>
    <property type="match status" value="1"/>
</dbReference>
<organism evidence="3 4">
    <name type="scientific">Trichogramma kaykai</name>
    <dbReference type="NCBI Taxonomy" id="54128"/>
    <lineage>
        <taxon>Eukaryota</taxon>
        <taxon>Metazoa</taxon>
        <taxon>Ecdysozoa</taxon>
        <taxon>Arthropoda</taxon>
        <taxon>Hexapoda</taxon>
        <taxon>Insecta</taxon>
        <taxon>Pterygota</taxon>
        <taxon>Neoptera</taxon>
        <taxon>Endopterygota</taxon>
        <taxon>Hymenoptera</taxon>
        <taxon>Apocrita</taxon>
        <taxon>Proctotrupomorpha</taxon>
        <taxon>Chalcidoidea</taxon>
        <taxon>Trichogrammatidae</taxon>
        <taxon>Trichogramma</taxon>
    </lineage>
</organism>
<dbReference type="AlphaFoldDB" id="A0ABD2W784"/>
<dbReference type="Proteomes" id="UP001627154">
    <property type="component" value="Unassembled WGS sequence"/>
</dbReference>
<name>A0ABD2W784_9HYME</name>
<evidence type="ECO:0000256" key="2">
    <source>
        <dbReference type="SAM" id="MobiDB-lite"/>
    </source>
</evidence>
<keyword evidence="4" id="KW-1185">Reference proteome</keyword>
<feature type="coiled-coil region" evidence="1">
    <location>
        <begin position="450"/>
        <end position="504"/>
    </location>
</feature>
<accession>A0ABD2W784</accession>
<evidence type="ECO:0000256" key="1">
    <source>
        <dbReference type="SAM" id="Coils"/>
    </source>
</evidence>
<dbReference type="EMBL" id="JBJJXI010000128">
    <property type="protein sequence ID" value="KAL3388731.1"/>
    <property type="molecule type" value="Genomic_DNA"/>
</dbReference>
<feature type="region of interest" description="Disordered" evidence="2">
    <location>
        <begin position="145"/>
        <end position="165"/>
    </location>
</feature>